<dbReference type="Proteomes" id="UP000298416">
    <property type="component" value="Unassembled WGS sequence"/>
</dbReference>
<evidence type="ECO:0000313" key="1">
    <source>
        <dbReference type="EMBL" id="KAG6382492.1"/>
    </source>
</evidence>
<keyword evidence="2" id="KW-1185">Reference proteome</keyword>
<protein>
    <submittedName>
        <fullName evidence="1">Uncharacterized protein</fullName>
    </submittedName>
</protein>
<proteinExistence type="predicted"/>
<reference evidence="1" key="2">
    <citation type="submission" date="2020-08" db="EMBL/GenBank/DDBJ databases">
        <title>Plant Genome Project.</title>
        <authorList>
            <person name="Zhang R.-G."/>
        </authorList>
    </citation>
    <scope>NUCLEOTIDE SEQUENCE</scope>
    <source>
        <strain evidence="1">Huo1</strain>
        <tissue evidence="1">Leaf</tissue>
    </source>
</reference>
<accession>A0A8X8VUA1</accession>
<organism evidence="1">
    <name type="scientific">Salvia splendens</name>
    <name type="common">Scarlet sage</name>
    <dbReference type="NCBI Taxonomy" id="180675"/>
    <lineage>
        <taxon>Eukaryota</taxon>
        <taxon>Viridiplantae</taxon>
        <taxon>Streptophyta</taxon>
        <taxon>Embryophyta</taxon>
        <taxon>Tracheophyta</taxon>
        <taxon>Spermatophyta</taxon>
        <taxon>Magnoliopsida</taxon>
        <taxon>eudicotyledons</taxon>
        <taxon>Gunneridae</taxon>
        <taxon>Pentapetalae</taxon>
        <taxon>asterids</taxon>
        <taxon>lamiids</taxon>
        <taxon>Lamiales</taxon>
        <taxon>Lamiaceae</taxon>
        <taxon>Nepetoideae</taxon>
        <taxon>Mentheae</taxon>
        <taxon>Salviinae</taxon>
        <taxon>Salvia</taxon>
        <taxon>Salvia subgen. Calosphace</taxon>
        <taxon>core Calosphace</taxon>
    </lineage>
</organism>
<reference evidence="1" key="1">
    <citation type="submission" date="2018-01" db="EMBL/GenBank/DDBJ databases">
        <authorList>
            <person name="Mao J.F."/>
        </authorList>
    </citation>
    <scope>NUCLEOTIDE SEQUENCE</scope>
    <source>
        <strain evidence="1">Huo1</strain>
        <tissue evidence="1">Leaf</tissue>
    </source>
</reference>
<gene>
    <name evidence="1" type="ORF">SASPL_157838</name>
</gene>
<name>A0A8X8VUA1_SALSN</name>
<sequence length="124" mass="13579">MDVLPESGGEEKFVVTGLGRWQRGALPAVVKKHLGAFHVSGAFPMEICEEEKEVLPESGDSTSQDHVVVDSVKSHCRINETRDGNEDCELCYVSLPRPSVLLVHCDLPALVFHGSKSINESNLH</sequence>
<dbReference type="EMBL" id="PNBA02001052">
    <property type="protein sequence ID" value="KAG6382492.1"/>
    <property type="molecule type" value="Genomic_DNA"/>
</dbReference>
<comment type="caution">
    <text evidence="1">The sequence shown here is derived from an EMBL/GenBank/DDBJ whole genome shotgun (WGS) entry which is preliminary data.</text>
</comment>
<dbReference type="AlphaFoldDB" id="A0A8X8VUA1"/>
<evidence type="ECO:0000313" key="2">
    <source>
        <dbReference type="Proteomes" id="UP000298416"/>
    </source>
</evidence>